<dbReference type="HOGENOM" id="CLU_731923_0_0_1"/>
<name>S7WAG6_SPRLO</name>
<protein>
    <submittedName>
        <fullName evidence="1">Uncharacterized protein</fullName>
    </submittedName>
</protein>
<dbReference type="VEuPathDB" id="MicrosporidiaDB:SLOPH_2264"/>
<keyword evidence="2" id="KW-1185">Reference proteome</keyword>
<evidence type="ECO:0000313" key="2">
    <source>
        <dbReference type="Proteomes" id="UP000014978"/>
    </source>
</evidence>
<dbReference type="InterPro" id="IPR011989">
    <property type="entry name" value="ARM-like"/>
</dbReference>
<dbReference type="InParanoid" id="S7WAG6"/>
<dbReference type="Proteomes" id="UP000014978">
    <property type="component" value="Unassembled WGS sequence"/>
</dbReference>
<organism evidence="1 2">
    <name type="scientific">Spraguea lophii (strain 42_110)</name>
    <name type="common">Microsporidian parasite</name>
    <dbReference type="NCBI Taxonomy" id="1358809"/>
    <lineage>
        <taxon>Eukaryota</taxon>
        <taxon>Fungi</taxon>
        <taxon>Fungi incertae sedis</taxon>
        <taxon>Microsporidia</taxon>
        <taxon>Spragueidae</taxon>
        <taxon>Spraguea</taxon>
    </lineage>
</organism>
<dbReference type="InterPro" id="IPR016024">
    <property type="entry name" value="ARM-type_fold"/>
</dbReference>
<proteinExistence type="predicted"/>
<evidence type="ECO:0000313" key="1">
    <source>
        <dbReference type="EMBL" id="EPR79886.1"/>
    </source>
</evidence>
<dbReference type="SUPFAM" id="SSF48371">
    <property type="entry name" value="ARM repeat"/>
    <property type="match status" value="1"/>
</dbReference>
<reference evidence="2" key="1">
    <citation type="journal article" date="2013" name="PLoS Genet.">
        <title>The genome of Spraguea lophii and the basis of host-microsporidian interactions.</title>
        <authorList>
            <person name="Campbell S.E."/>
            <person name="Williams T.A."/>
            <person name="Yousuf A."/>
            <person name="Soanes D.M."/>
            <person name="Paszkiewicz K.H."/>
            <person name="Williams B.A.P."/>
        </authorList>
    </citation>
    <scope>NUCLEOTIDE SEQUENCE [LARGE SCALE GENOMIC DNA]</scope>
    <source>
        <strain evidence="2">42_110</strain>
    </source>
</reference>
<dbReference type="Gene3D" id="1.25.10.10">
    <property type="entry name" value="Leucine-rich Repeat Variant"/>
    <property type="match status" value="1"/>
</dbReference>
<gene>
    <name evidence="1" type="ORF">SLOPH_2264</name>
</gene>
<dbReference type="AlphaFoldDB" id="S7WAG6"/>
<comment type="caution">
    <text evidence="1">The sequence shown here is derived from an EMBL/GenBank/DDBJ whole genome shotgun (WGS) entry which is preliminary data.</text>
</comment>
<dbReference type="EMBL" id="ATCN01000080">
    <property type="protein sequence ID" value="EPR79886.1"/>
    <property type="molecule type" value="Genomic_DNA"/>
</dbReference>
<sequence>MEKVAKIIIPSSKTICITITDDSAMNKPGINFFKIMKHDTDTITDESNSEFHFLNNEIVVTDEKENIFYEMLDKIKRDEFKNILDVEEYPMPLDEKQKNMIHFLSVSLENDSRVKEHEILYDKINIKFYNLNDSLSFYRQYSLYFDVKFLTDDFFEIEEPGDSSIFNFPGIKSKIIEAGEPKKEFNKLEYIKDPFLQKVEYLNTCKKIYCSFDVKIFSDMVKNRDIDFIFNAGPEILVGANTNMVVQEAIRIMSLEELELFIEKIGIHFGAISCTKYGAYVTQSIFSKDLNQTINDLLFKWTEDDAYDIFIHPVGNYTMQKILINDSNVLFNFYEKFEKKLLTNNFGLKIFKKCIIHFKNEQRAAKLLKKILLINNKM</sequence>
<accession>S7WAG6</accession>
<dbReference type="OrthoDB" id="2196165at2759"/>